<comment type="caution">
    <text evidence="7">The sequence shown here is derived from an EMBL/GenBank/DDBJ whole genome shotgun (WGS) entry which is preliminary data.</text>
</comment>
<keyword evidence="3" id="KW-0964">Secreted</keyword>
<keyword evidence="6" id="KW-0732">Signal</keyword>
<comment type="subcellular location">
    <subcellularLocation>
        <location evidence="1">Secreted</location>
    </subcellularLocation>
</comment>
<dbReference type="PANTHER" id="PTHR20986:SF24">
    <property type="entry name" value="FMRFAMIDE-LIKE NEUROPEPTIDES 1"/>
    <property type="match status" value="1"/>
</dbReference>
<gene>
    <name evidence="7" type="ORF">BpHYR1_049289</name>
</gene>
<evidence type="ECO:0000256" key="1">
    <source>
        <dbReference type="ARBA" id="ARBA00004613"/>
    </source>
</evidence>
<evidence type="ECO:0000256" key="4">
    <source>
        <dbReference type="ARBA" id="ARBA00022815"/>
    </source>
</evidence>
<evidence type="ECO:0000256" key="6">
    <source>
        <dbReference type="SAM" id="SignalP"/>
    </source>
</evidence>
<dbReference type="EMBL" id="REGN01013158">
    <property type="protein sequence ID" value="RMZ94297.1"/>
    <property type="molecule type" value="Genomic_DNA"/>
</dbReference>
<dbReference type="AlphaFoldDB" id="A0A3M7P6D3"/>
<name>A0A3M7P6D3_BRAPC</name>
<organism evidence="7 8">
    <name type="scientific">Brachionus plicatilis</name>
    <name type="common">Marine rotifer</name>
    <name type="synonym">Brachionus muelleri</name>
    <dbReference type="NCBI Taxonomy" id="10195"/>
    <lineage>
        <taxon>Eukaryota</taxon>
        <taxon>Metazoa</taxon>
        <taxon>Spiralia</taxon>
        <taxon>Gnathifera</taxon>
        <taxon>Rotifera</taxon>
        <taxon>Eurotatoria</taxon>
        <taxon>Monogononta</taxon>
        <taxon>Pseudotrocha</taxon>
        <taxon>Ploima</taxon>
        <taxon>Brachionidae</taxon>
        <taxon>Brachionus</taxon>
    </lineage>
</organism>
<evidence type="ECO:0000256" key="5">
    <source>
        <dbReference type="ARBA" id="ARBA00023320"/>
    </source>
</evidence>
<keyword evidence="8" id="KW-1185">Reference proteome</keyword>
<dbReference type="InterPro" id="IPR002544">
    <property type="entry name" value="FMRFamid-related_peptide-like"/>
</dbReference>
<dbReference type="Proteomes" id="UP000276133">
    <property type="component" value="Unassembled WGS sequence"/>
</dbReference>
<accession>A0A3M7P6D3</accession>
<dbReference type="PANTHER" id="PTHR20986">
    <property type="entry name" value="FMRFAMIDE-RELATED PEPTIDES"/>
    <property type="match status" value="1"/>
</dbReference>
<evidence type="ECO:0000313" key="8">
    <source>
        <dbReference type="Proteomes" id="UP000276133"/>
    </source>
</evidence>
<keyword evidence="5" id="KW-0527">Neuropeptide</keyword>
<dbReference type="OrthoDB" id="5813613at2759"/>
<evidence type="ECO:0000256" key="3">
    <source>
        <dbReference type="ARBA" id="ARBA00022525"/>
    </source>
</evidence>
<reference evidence="7 8" key="1">
    <citation type="journal article" date="2018" name="Sci. Rep.">
        <title>Genomic signatures of local adaptation to the degree of environmental predictability in rotifers.</title>
        <authorList>
            <person name="Franch-Gras L."/>
            <person name="Hahn C."/>
            <person name="Garcia-Roger E.M."/>
            <person name="Carmona M.J."/>
            <person name="Serra M."/>
            <person name="Gomez A."/>
        </authorList>
    </citation>
    <scope>NUCLEOTIDE SEQUENCE [LARGE SCALE GENOMIC DNA]</scope>
    <source>
        <strain evidence="7">HYR1</strain>
    </source>
</reference>
<feature type="signal peptide" evidence="6">
    <location>
        <begin position="1"/>
        <end position="21"/>
    </location>
</feature>
<proteinExistence type="inferred from homology"/>
<dbReference type="GO" id="GO:0007218">
    <property type="term" value="P:neuropeptide signaling pathway"/>
    <property type="evidence" value="ECO:0007669"/>
    <property type="project" value="UniProtKB-KW"/>
</dbReference>
<feature type="chain" id="PRO_5017985224" evidence="6">
    <location>
        <begin position="22"/>
        <end position="136"/>
    </location>
</feature>
<evidence type="ECO:0000313" key="7">
    <source>
        <dbReference type="EMBL" id="RMZ94297.1"/>
    </source>
</evidence>
<dbReference type="GO" id="GO:0005576">
    <property type="term" value="C:extracellular region"/>
    <property type="evidence" value="ECO:0007669"/>
    <property type="project" value="UniProtKB-SubCell"/>
</dbReference>
<dbReference type="InterPro" id="IPR051041">
    <property type="entry name" value="FMRFamide-related_np"/>
</dbReference>
<dbReference type="Pfam" id="PF01581">
    <property type="entry name" value="FARP"/>
    <property type="match status" value="1"/>
</dbReference>
<protein>
    <submittedName>
        <fullName evidence="7">Uncharacterized protein</fullName>
    </submittedName>
</protein>
<comment type="similarity">
    <text evidence="2">Belongs to the FARP (FMRFamide related peptide) family.</text>
</comment>
<evidence type="ECO:0000256" key="2">
    <source>
        <dbReference type="ARBA" id="ARBA00006356"/>
    </source>
</evidence>
<sequence length="136" mass="15891">MNMNMNFYALIALLISSQIQAILSSDPQNDPESKKELEYMDKLRQLINIEKILYKMKKPELDENHLEADSYDELEPNADDYDFGNNEAKRSAYLRFGRSPAFLRFGRNQAYLRFGKSYGNFGAKRNPTYLRFGRSV</sequence>
<keyword evidence="4" id="KW-0027">Amidation</keyword>